<keyword evidence="2" id="KW-1185">Reference proteome</keyword>
<feature type="non-terminal residue" evidence="1">
    <location>
        <position position="1"/>
    </location>
</feature>
<dbReference type="AlphaFoldDB" id="A0A067Q1I2"/>
<dbReference type="HOGENOM" id="CLU_167729_0_0_1"/>
<organism evidence="1 2">
    <name type="scientific">Jaapia argillacea MUCL 33604</name>
    <dbReference type="NCBI Taxonomy" id="933084"/>
    <lineage>
        <taxon>Eukaryota</taxon>
        <taxon>Fungi</taxon>
        <taxon>Dikarya</taxon>
        <taxon>Basidiomycota</taxon>
        <taxon>Agaricomycotina</taxon>
        <taxon>Agaricomycetes</taxon>
        <taxon>Agaricomycetidae</taxon>
        <taxon>Jaapiales</taxon>
        <taxon>Jaapiaceae</taxon>
        <taxon>Jaapia</taxon>
    </lineage>
</organism>
<dbReference type="OrthoDB" id="2748942at2759"/>
<reference evidence="2" key="1">
    <citation type="journal article" date="2014" name="Proc. Natl. Acad. Sci. U.S.A.">
        <title>Extensive sampling of basidiomycete genomes demonstrates inadequacy of the white-rot/brown-rot paradigm for wood decay fungi.</title>
        <authorList>
            <person name="Riley R."/>
            <person name="Salamov A.A."/>
            <person name="Brown D.W."/>
            <person name="Nagy L.G."/>
            <person name="Floudas D."/>
            <person name="Held B.W."/>
            <person name="Levasseur A."/>
            <person name="Lombard V."/>
            <person name="Morin E."/>
            <person name="Otillar R."/>
            <person name="Lindquist E.A."/>
            <person name="Sun H."/>
            <person name="LaButti K.M."/>
            <person name="Schmutz J."/>
            <person name="Jabbour D."/>
            <person name="Luo H."/>
            <person name="Baker S.E."/>
            <person name="Pisabarro A.G."/>
            <person name="Walton J.D."/>
            <person name="Blanchette R.A."/>
            <person name="Henrissat B."/>
            <person name="Martin F."/>
            <person name="Cullen D."/>
            <person name="Hibbett D.S."/>
            <person name="Grigoriev I.V."/>
        </authorList>
    </citation>
    <scope>NUCLEOTIDE SEQUENCE [LARGE SCALE GENOMIC DNA]</scope>
    <source>
        <strain evidence="2">MUCL 33604</strain>
    </source>
</reference>
<dbReference type="EMBL" id="KL197713">
    <property type="protein sequence ID" value="KDQ60849.1"/>
    <property type="molecule type" value="Genomic_DNA"/>
</dbReference>
<sequence>LTYTQIQCDNVHCKFSPSHPPDCVPPQCTRKCWQYHQSPQQFVPRIDNWCPTCLARGVDSNSRQ</sequence>
<evidence type="ECO:0000313" key="2">
    <source>
        <dbReference type="Proteomes" id="UP000027265"/>
    </source>
</evidence>
<dbReference type="InParanoid" id="A0A067Q1I2"/>
<evidence type="ECO:0000313" key="1">
    <source>
        <dbReference type="EMBL" id="KDQ60849.1"/>
    </source>
</evidence>
<dbReference type="Proteomes" id="UP000027265">
    <property type="component" value="Unassembled WGS sequence"/>
</dbReference>
<proteinExistence type="predicted"/>
<protein>
    <submittedName>
        <fullName evidence="1">Uncharacterized protein</fullName>
    </submittedName>
</protein>
<name>A0A067Q1I2_9AGAM</name>
<gene>
    <name evidence="1" type="ORF">JAAARDRAFT_125013</name>
</gene>
<accession>A0A067Q1I2</accession>